<name>A0A1E1KJ09_9HELO</name>
<keyword evidence="2" id="KW-1185">Reference proteome</keyword>
<dbReference type="EMBL" id="FJUX01000034">
    <property type="protein sequence ID" value="CZS97951.1"/>
    <property type="molecule type" value="Genomic_DNA"/>
</dbReference>
<dbReference type="OrthoDB" id="3564280at2759"/>
<protein>
    <submittedName>
        <fullName evidence="1">Uncharacterized protein</fullName>
    </submittedName>
</protein>
<proteinExistence type="predicted"/>
<dbReference type="Proteomes" id="UP000178912">
    <property type="component" value="Unassembled WGS sequence"/>
</dbReference>
<evidence type="ECO:0000313" key="2">
    <source>
        <dbReference type="Proteomes" id="UP000178912"/>
    </source>
</evidence>
<sequence length="181" mass="20517">MSRITEAFKELGSSTGKNLGGKWLKHEVYEEAGEAATAHSQQERCSRVQQRNTDLRRGTNDCVKCYAQMLLRTAHKQKKADQLFSCAGMRRDHTDIEVTRHLEKIEMGTQELLHGFHRRQILDIGSSSATEALEQFLQAASLVRSSASTVVPSNTPTTRGFLCQPREDGRFFFFWGRLIGR</sequence>
<gene>
    <name evidence="1" type="ORF">RAG0_06834</name>
</gene>
<dbReference type="AlphaFoldDB" id="A0A1E1KJ09"/>
<accession>A0A1E1KJ09</accession>
<evidence type="ECO:0000313" key="1">
    <source>
        <dbReference type="EMBL" id="CZS97951.1"/>
    </source>
</evidence>
<organism evidence="1 2">
    <name type="scientific">Rhynchosporium agropyri</name>
    <dbReference type="NCBI Taxonomy" id="914238"/>
    <lineage>
        <taxon>Eukaryota</taxon>
        <taxon>Fungi</taxon>
        <taxon>Dikarya</taxon>
        <taxon>Ascomycota</taxon>
        <taxon>Pezizomycotina</taxon>
        <taxon>Leotiomycetes</taxon>
        <taxon>Helotiales</taxon>
        <taxon>Ploettnerulaceae</taxon>
        <taxon>Rhynchosporium</taxon>
    </lineage>
</organism>
<reference evidence="2" key="1">
    <citation type="submission" date="2016-03" db="EMBL/GenBank/DDBJ databases">
        <authorList>
            <person name="Guldener U."/>
        </authorList>
    </citation>
    <scope>NUCLEOTIDE SEQUENCE [LARGE SCALE GENOMIC DNA]</scope>
    <source>
        <strain evidence="2">04CH-RAC-A.6.1</strain>
    </source>
</reference>